<keyword evidence="2" id="KW-0479">Metal-binding</keyword>
<proteinExistence type="predicted"/>
<sequence>MGHRAIRHRFLIALAAVLTLLPVQVSAWGFYAHRTTAEIANENIRPETRAGIAKLLRAAPQLGEPDCDLASLEDASVWPDCLRKDYWRWGYTFAWHYRTAPVCSAYEPRRKCSGQNCILAQIERNQRILADEGLPANVRLEALAFLVHFIGDVHMPLHSGDHEDRGGNDIETAYGIAPGLNLHWIWDGPLAERAITSSPVPLVRRYSPEERAELGGGTPADWGRESWETSRDFVYPNAFDRPPCEGEDLPDEAALTQEDIERAIPVSQRRIQQAGIRMAEYLDAAFAPGPLPAPERD</sequence>
<keyword evidence="8" id="KW-1185">Reference proteome</keyword>
<dbReference type="InterPro" id="IPR003154">
    <property type="entry name" value="S1/P1nuclease"/>
</dbReference>
<name>A0ABX8ZCF6_9SPHN</name>
<evidence type="ECO:0000256" key="3">
    <source>
        <dbReference type="ARBA" id="ARBA00022759"/>
    </source>
</evidence>
<evidence type="ECO:0000313" key="7">
    <source>
        <dbReference type="EMBL" id="QZD86663.1"/>
    </source>
</evidence>
<reference evidence="7 8" key="1">
    <citation type="submission" date="2021-08" db="EMBL/GenBank/DDBJ databases">
        <title>Comparative Genomics Analysis of the Genus Qipengyuania Reveals Extensive Genetic Diversity and Metabolic Versatility, Including the Description of Fifteen Novel Species.</title>
        <authorList>
            <person name="Liu Y."/>
        </authorList>
    </citation>
    <scope>NUCLEOTIDE SEQUENCE [LARGE SCALE GENOMIC DNA]</scope>
    <source>
        <strain evidence="7 8">1XM2-8</strain>
    </source>
</reference>
<keyword evidence="1" id="KW-0540">Nuclease</keyword>
<evidence type="ECO:0000256" key="2">
    <source>
        <dbReference type="ARBA" id="ARBA00022723"/>
    </source>
</evidence>
<keyword evidence="5" id="KW-1015">Disulfide bond</keyword>
<evidence type="ECO:0000313" key="8">
    <source>
        <dbReference type="Proteomes" id="UP000824280"/>
    </source>
</evidence>
<accession>A0ABX8ZCF6</accession>
<dbReference type="EMBL" id="CP081297">
    <property type="protein sequence ID" value="QZD86663.1"/>
    <property type="molecule type" value="Genomic_DNA"/>
</dbReference>
<dbReference type="CDD" id="cd11010">
    <property type="entry name" value="S1-P1_nuclease"/>
    <property type="match status" value="1"/>
</dbReference>
<dbReference type="PANTHER" id="PTHR33146:SF26">
    <property type="entry name" value="ENDONUCLEASE 4"/>
    <property type="match status" value="1"/>
</dbReference>
<evidence type="ECO:0000256" key="4">
    <source>
        <dbReference type="ARBA" id="ARBA00022801"/>
    </source>
</evidence>
<evidence type="ECO:0000256" key="1">
    <source>
        <dbReference type="ARBA" id="ARBA00022722"/>
    </source>
</evidence>
<evidence type="ECO:0000256" key="5">
    <source>
        <dbReference type="ARBA" id="ARBA00023157"/>
    </source>
</evidence>
<dbReference type="InterPro" id="IPR008947">
    <property type="entry name" value="PLipase_C/P1_nuclease_dom_sf"/>
</dbReference>
<dbReference type="Gene3D" id="1.10.575.10">
    <property type="entry name" value="P1 Nuclease"/>
    <property type="match status" value="1"/>
</dbReference>
<dbReference type="SUPFAM" id="SSF48537">
    <property type="entry name" value="Phospholipase C/P1 nuclease"/>
    <property type="match status" value="1"/>
</dbReference>
<keyword evidence="3" id="KW-0255">Endonuclease</keyword>
<gene>
    <name evidence="7" type="ORF">K3166_10645</name>
</gene>
<protein>
    <submittedName>
        <fullName evidence="7">S1/P1 nuclease</fullName>
    </submittedName>
</protein>
<keyword evidence="6" id="KW-0325">Glycoprotein</keyword>
<dbReference type="Proteomes" id="UP000824280">
    <property type="component" value="Chromosome"/>
</dbReference>
<evidence type="ECO:0000256" key="6">
    <source>
        <dbReference type="ARBA" id="ARBA00023180"/>
    </source>
</evidence>
<dbReference type="PANTHER" id="PTHR33146">
    <property type="entry name" value="ENDONUCLEASE 4"/>
    <property type="match status" value="1"/>
</dbReference>
<organism evidence="7 8">
    <name type="scientific">Qipengyuania psychrotolerans</name>
    <dbReference type="NCBI Taxonomy" id="2867238"/>
    <lineage>
        <taxon>Bacteria</taxon>
        <taxon>Pseudomonadati</taxon>
        <taxon>Pseudomonadota</taxon>
        <taxon>Alphaproteobacteria</taxon>
        <taxon>Sphingomonadales</taxon>
        <taxon>Erythrobacteraceae</taxon>
        <taxon>Qipengyuania</taxon>
    </lineage>
</organism>
<dbReference type="Pfam" id="PF02265">
    <property type="entry name" value="S1-P1_nuclease"/>
    <property type="match status" value="1"/>
</dbReference>
<keyword evidence="4" id="KW-0378">Hydrolase</keyword>